<protein>
    <submittedName>
        <fullName evidence="1">Uncharacterized protein</fullName>
    </submittedName>
</protein>
<organism evidence="1 2">
    <name type="scientific">Botrimarina colliarenosi</name>
    <dbReference type="NCBI Taxonomy" id="2528001"/>
    <lineage>
        <taxon>Bacteria</taxon>
        <taxon>Pseudomonadati</taxon>
        <taxon>Planctomycetota</taxon>
        <taxon>Planctomycetia</taxon>
        <taxon>Pirellulales</taxon>
        <taxon>Lacipirellulaceae</taxon>
        <taxon>Botrimarina</taxon>
    </lineage>
</organism>
<name>A0A5C6ALP7_9BACT</name>
<sequence>MGFGLWDTHRRAERFRREMSQAHLENRRLRDEAGEFTVTDSARLYADQVRPDVTSAMQNRYWAWRVWVPEGSAYLLNFADGVIPARGKGLPTPIFSEKIEPGDSRIQLIYQYDTARDDSGRWGVTVVVEDWQASSTRHAECSHFFGSDPWPSLFQERNLSNRWPLELPDEGVSRGRHTVDSDHSLPAGERVVLQRWRVASVPPNPTGKAYDRYVDIPNFDPNAAAPGFVIWLEPTK</sequence>
<accession>A0A5C6ALP7</accession>
<dbReference type="EMBL" id="SJPR01000001">
    <property type="protein sequence ID" value="TWU00560.1"/>
    <property type="molecule type" value="Genomic_DNA"/>
</dbReference>
<comment type="caution">
    <text evidence="1">The sequence shown here is derived from an EMBL/GenBank/DDBJ whole genome shotgun (WGS) entry which is preliminary data.</text>
</comment>
<dbReference type="AlphaFoldDB" id="A0A5C6ALP7"/>
<proteinExistence type="predicted"/>
<gene>
    <name evidence="1" type="ORF">Pla108_15120</name>
</gene>
<keyword evidence="2" id="KW-1185">Reference proteome</keyword>
<evidence type="ECO:0000313" key="1">
    <source>
        <dbReference type="EMBL" id="TWU00560.1"/>
    </source>
</evidence>
<evidence type="ECO:0000313" key="2">
    <source>
        <dbReference type="Proteomes" id="UP000317421"/>
    </source>
</evidence>
<reference evidence="1 2" key="1">
    <citation type="submission" date="2019-02" db="EMBL/GenBank/DDBJ databases">
        <title>Deep-cultivation of Planctomycetes and their phenomic and genomic characterization uncovers novel biology.</title>
        <authorList>
            <person name="Wiegand S."/>
            <person name="Jogler M."/>
            <person name="Boedeker C."/>
            <person name="Pinto D."/>
            <person name="Vollmers J."/>
            <person name="Rivas-Marin E."/>
            <person name="Kohn T."/>
            <person name="Peeters S.H."/>
            <person name="Heuer A."/>
            <person name="Rast P."/>
            <person name="Oberbeckmann S."/>
            <person name="Bunk B."/>
            <person name="Jeske O."/>
            <person name="Meyerdierks A."/>
            <person name="Storesund J.E."/>
            <person name="Kallscheuer N."/>
            <person name="Luecker S."/>
            <person name="Lage O.M."/>
            <person name="Pohl T."/>
            <person name="Merkel B.J."/>
            <person name="Hornburger P."/>
            <person name="Mueller R.-W."/>
            <person name="Bruemmer F."/>
            <person name="Labrenz M."/>
            <person name="Spormann A.M."/>
            <person name="Op Den Camp H."/>
            <person name="Overmann J."/>
            <person name="Amann R."/>
            <person name="Jetten M.S.M."/>
            <person name="Mascher T."/>
            <person name="Medema M.H."/>
            <person name="Devos D.P."/>
            <person name="Kaster A.-K."/>
            <person name="Ovreas L."/>
            <person name="Rohde M."/>
            <person name="Galperin M.Y."/>
            <person name="Jogler C."/>
        </authorList>
    </citation>
    <scope>NUCLEOTIDE SEQUENCE [LARGE SCALE GENOMIC DNA]</scope>
    <source>
        <strain evidence="1 2">Pla108</strain>
    </source>
</reference>
<dbReference type="Proteomes" id="UP000317421">
    <property type="component" value="Unassembled WGS sequence"/>
</dbReference>